<feature type="region of interest" description="Disordered" evidence="1">
    <location>
        <begin position="1"/>
        <end position="58"/>
    </location>
</feature>
<feature type="compositionally biased region" description="Low complexity" evidence="1">
    <location>
        <begin position="38"/>
        <end position="55"/>
    </location>
</feature>
<comment type="caution">
    <text evidence="3">The sequence shown here is derived from an EMBL/GenBank/DDBJ whole genome shotgun (WGS) entry which is preliminary data.</text>
</comment>
<evidence type="ECO:0000259" key="2">
    <source>
        <dbReference type="Pfam" id="PF17100"/>
    </source>
</evidence>
<gene>
    <name evidence="3" type="ORF">BJX66DRAFT_319087</name>
</gene>
<evidence type="ECO:0000313" key="4">
    <source>
        <dbReference type="Proteomes" id="UP001610563"/>
    </source>
</evidence>
<protein>
    <recommendedName>
        <fullName evidence="2">NWD NACHT-NTPase N-terminal domain-containing protein</fullName>
    </recommendedName>
</protein>
<dbReference type="EMBL" id="JBFTWV010000265">
    <property type="protein sequence ID" value="KAL2783138.1"/>
    <property type="molecule type" value="Genomic_DNA"/>
</dbReference>
<name>A0ABR4FIR7_9EURO</name>
<reference evidence="3 4" key="1">
    <citation type="submission" date="2024-07" db="EMBL/GenBank/DDBJ databases">
        <title>Section-level genome sequencing and comparative genomics of Aspergillus sections Usti and Cavernicolus.</title>
        <authorList>
            <consortium name="Lawrence Berkeley National Laboratory"/>
            <person name="Nybo J.L."/>
            <person name="Vesth T.C."/>
            <person name="Theobald S."/>
            <person name="Frisvad J.C."/>
            <person name="Larsen T.O."/>
            <person name="Kjaerboelling I."/>
            <person name="Rothschild-Mancinelli K."/>
            <person name="Lyhne E.K."/>
            <person name="Kogle M.E."/>
            <person name="Barry K."/>
            <person name="Clum A."/>
            <person name="Na H."/>
            <person name="Ledsgaard L."/>
            <person name="Lin J."/>
            <person name="Lipzen A."/>
            <person name="Kuo A."/>
            <person name="Riley R."/>
            <person name="Mondo S."/>
            <person name="Labutti K."/>
            <person name="Haridas S."/>
            <person name="Pangalinan J."/>
            <person name="Salamov A.A."/>
            <person name="Simmons B.A."/>
            <person name="Magnuson J.K."/>
            <person name="Chen J."/>
            <person name="Drula E."/>
            <person name="Henrissat B."/>
            <person name="Wiebenga A."/>
            <person name="Lubbers R.J."/>
            <person name="Gomes A.C."/>
            <person name="Makela M.R."/>
            <person name="Stajich J."/>
            <person name="Grigoriev I.V."/>
            <person name="Mortensen U.H."/>
            <person name="De Vries R.P."/>
            <person name="Baker S.E."/>
            <person name="Andersen M.R."/>
        </authorList>
    </citation>
    <scope>NUCLEOTIDE SEQUENCE [LARGE SCALE GENOMIC DNA]</scope>
    <source>
        <strain evidence="3 4">CBS 209.92</strain>
    </source>
</reference>
<accession>A0ABR4FIR7</accession>
<organism evidence="3 4">
    <name type="scientific">Aspergillus keveii</name>
    <dbReference type="NCBI Taxonomy" id="714993"/>
    <lineage>
        <taxon>Eukaryota</taxon>
        <taxon>Fungi</taxon>
        <taxon>Dikarya</taxon>
        <taxon>Ascomycota</taxon>
        <taxon>Pezizomycotina</taxon>
        <taxon>Eurotiomycetes</taxon>
        <taxon>Eurotiomycetidae</taxon>
        <taxon>Eurotiales</taxon>
        <taxon>Aspergillaceae</taxon>
        <taxon>Aspergillus</taxon>
        <taxon>Aspergillus subgen. Nidulantes</taxon>
    </lineage>
</organism>
<evidence type="ECO:0000313" key="3">
    <source>
        <dbReference type="EMBL" id="KAL2783138.1"/>
    </source>
</evidence>
<sequence>MTPAPSFIARFKNRWSKKRENTVPPQPAVSRQDASNPASNVSTVGTTTATVAADAPLDHGELTTGERLWNEAYESLKNQDTELVAAYEKVLSRELVAPSGPGTGQTIDSKDP</sequence>
<keyword evidence="4" id="KW-1185">Reference proteome</keyword>
<dbReference type="InterPro" id="IPR031359">
    <property type="entry name" value="NACHT_N"/>
</dbReference>
<feature type="domain" description="NWD NACHT-NTPase N-terminal" evidence="2">
    <location>
        <begin position="66"/>
        <end position="103"/>
    </location>
</feature>
<evidence type="ECO:0000256" key="1">
    <source>
        <dbReference type="SAM" id="MobiDB-lite"/>
    </source>
</evidence>
<proteinExistence type="predicted"/>
<dbReference type="Proteomes" id="UP001610563">
    <property type="component" value="Unassembled WGS sequence"/>
</dbReference>
<dbReference type="Pfam" id="PF17100">
    <property type="entry name" value="NACHT_N"/>
    <property type="match status" value="1"/>
</dbReference>